<comment type="caution">
    <text evidence="4">The sequence shown here is derived from an EMBL/GenBank/DDBJ whole genome shotgun (WGS) entry which is preliminary data.</text>
</comment>
<gene>
    <name evidence="4" type="ORF">J2S17_005863</name>
</gene>
<keyword evidence="1" id="KW-0175">Coiled coil</keyword>
<dbReference type="InterPro" id="IPR034733">
    <property type="entry name" value="AcCoA_carboxyl_beta"/>
</dbReference>
<dbReference type="Proteomes" id="UP001238088">
    <property type="component" value="Unassembled WGS sequence"/>
</dbReference>
<dbReference type="PROSITE" id="PS50980">
    <property type="entry name" value="COA_CT_NTER"/>
    <property type="match status" value="1"/>
</dbReference>
<evidence type="ECO:0000259" key="2">
    <source>
        <dbReference type="PROSITE" id="PS50980"/>
    </source>
</evidence>
<accession>A0ABU0ARN2</accession>
<dbReference type="PANTHER" id="PTHR22855">
    <property type="entry name" value="ACETYL, PROPIONYL, PYRUVATE, AND GLUTACONYL CARBOXYLASE-RELATED"/>
    <property type="match status" value="1"/>
</dbReference>
<dbReference type="InterPro" id="IPR011763">
    <property type="entry name" value="COA_CT_C"/>
</dbReference>
<dbReference type="SUPFAM" id="SSF52096">
    <property type="entry name" value="ClpP/crotonase"/>
    <property type="match status" value="2"/>
</dbReference>
<dbReference type="RefSeq" id="WP_307480617.1">
    <property type="nucleotide sequence ID" value="NZ_JAUSUB010000058.1"/>
</dbReference>
<dbReference type="PANTHER" id="PTHR22855:SF13">
    <property type="entry name" value="METHYLCROTONOYL-COA CARBOXYLASE BETA CHAIN, MITOCHONDRIAL"/>
    <property type="match status" value="1"/>
</dbReference>
<dbReference type="InterPro" id="IPR029045">
    <property type="entry name" value="ClpP/crotonase-like_dom_sf"/>
</dbReference>
<protein>
    <submittedName>
        <fullName evidence="4">Acetyl-CoA carboxylase carboxyltransferase component</fullName>
    </submittedName>
</protein>
<dbReference type="Pfam" id="PF01039">
    <property type="entry name" value="Carboxyl_trans"/>
    <property type="match status" value="1"/>
</dbReference>
<dbReference type="InterPro" id="IPR011762">
    <property type="entry name" value="COA_CT_N"/>
</dbReference>
<evidence type="ECO:0000313" key="4">
    <source>
        <dbReference type="EMBL" id="MDQ0273902.1"/>
    </source>
</evidence>
<evidence type="ECO:0000256" key="1">
    <source>
        <dbReference type="SAM" id="Coils"/>
    </source>
</evidence>
<evidence type="ECO:0000259" key="3">
    <source>
        <dbReference type="PROSITE" id="PS50989"/>
    </source>
</evidence>
<name>A0ABU0ARN2_9BACI</name>
<proteinExistence type="predicted"/>
<dbReference type="EMBL" id="JAUSUB010000058">
    <property type="protein sequence ID" value="MDQ0273902.1"/>
    <property type="molecule type" value="Genomic_DNA"/>
</dbReference>
<dbReference type="PROSITE" id="PS50989">
    <property type="entry name" value="COA_CT_CTER"/>
    <property type="match status" value="1"/>
</dbReference>
<keyword evidence="5" id="KW-1185">Reference proteome</keyword>
<feature type="coiled-coil region" evidence="1">
    <location>
        <begin position="437"/>
        <end position="464"/>
    </location>
</feature>
<sequence length="513" mass="56315">MTSVKTLAETLKEKRSEIEAGGAPKYHEKLAEQNKLFVRKRLELLFDDGIYEEDGKFANCKEKDLPADGVVTAIGKIKGQTVCVMANDSTVKAGSWGARTVEKIIRIQETAEKLKVPILYLVDSAGARITDQLDMFPNRRGAGKIFYNQVKLSGMIPQICLLFGPSAAGGAYIPAFCDIVIMVDQNASMYLGSPRMAEKVIGEKVTLEEMGGARMHCTVSGCGDVLAFSEEEAIDSAKRYLSFFPASFKEKPKKIENVQPKAGRELEAIIPKNQNAPFDMYECIDALIDEGSFFEIKQLFAAEIITGLARIDGRPVGIIANQPKIKGGVLFVDSADKAAKFIQLCDAFHIPLLFLADVPGFMIGTKVERAGIIRHGAKLIAAMSSATVPKISVVVRKAYGAGLYAMAGPAFEPDCCIALPTAQIAVMGPEAAVNAVYSNKINAIEDMKERIAFVQEKQQEYKETIDIYQLASELIIDEIVAPDELRNMLISRFDLYETKDMPFSDRKHPVYPV</sequence>
<dbReference type="Gene3D" id="3.90.226.10">
    <property type="entry name" value="2-enoyl-CoA Hydratase, Chain A, domain 1"/>
    <property type="match status" value="2"/>
</dbReference>
<feature type="domain" description="CoA carboxyltransferase N-terminal" evidence="2">
    <location>
        <begin position="4"/>
        <end position="256"/>
    </location>
</feature>
<evidence type="ECO:0000313" key="5">
    <source>
        <dbReference type="Proteomes" id="UP001238088"/>
    </source>
</evidence>
<reference evidence="4 5" key="1">
    <citation type="submission" date="2023-07" db="EMBL/GenBank/DDBJ databases">
        <title>Genomic Encyclopedia of Type Strains, Phase IV (KMG-IV): sequencing the most valuable type-strain genomes for metagenomic binning, comparative biology and taxonomic classification.</title>
        <authorList>
            <person name="Goeker M."/>
        </authorList>
    </citation>
    <scope>NUCLEOTIDE SEQUENCE [LARGE SCALE GENOMIC DNA]</scope>
    <source>
        <strain evidence="4 5">DSM 23494</strain>
    </source>
</reference>
<dbReference type="InterPro" id="IPR045190">
    <property type="entry name" value="MCCB/AccD1-like"/>
</dbReference>
<feature type="domain" description="CoA carboxyltransferase C-terminal" evidence="3">
    <location>
        <begin position="261"/>
        <end position="513"/>
    </location>
</feature>
<organism evidence="4 5">
    <name type="scientific">Cytobacillus purgationiresistens</name>
    <dbReference type="NCBI Taxonomy" id="863449"/>
    <lineage>
        <taxon>Bacteria</taxon>
        <taxon>Bacillati</taxon>
        <taxon>Bacillota</taxon>
        <taxon>Bacilli</taxon>
        <taxon>Bacillales</taxon>
        <taxon>Bacillaceae</taxon>
        <taxon>Cytobacillus</taxon>
    </lineage>
</organism>